<dbReference type="AlphaFoldDB" id="A0A317X5T9"/>
<accession>A0A317X5T9</accession>
<dbReference type="InterPro" id="IPR015242">
    <property type="entry name" value="Ydc2_cat"/>
</dbReference>
<dbReference type="InterPro" id="IPR036397">
    <property type="entry name" value="RNaseH_sf"/>
</dbReference>
<dbReference type="GO" id="GO:0000402">
    <property type="term" value="F:crossed form four-way junction DNA binding"/>
    <property type="evidence" value="ECO:0007669"/>
    <property type="project" value="TreeGrafter"/>
</dbReference>
<dbReference type="InterPro" id="IPR003034">
    <property type="entry name" value="SAP_dom"/>
</dbReference>
<evidence type="ECO:0000313" key="3">
    <source>
        <dbReference type="EMBL" id="PWY93685.1"/>
    </source>
</evidence>
<reference evidence="3 4" key="1">
    <citation type="submission" date="2016-12" db="EMBL/GenBank/DDBJ databases">
        <title>The genomes of Aspergillus section Nigri reveals drivers in fungal speciation.</title>
        <authorList>
            <consortium name="DOE Joint Genome Institute"/>
            <person name="Vesth T.C."/>
            <person name="Nybo J."/>
            <person name="Theobald S."/>
            <person name="Brandl J."/>
            <person name="Frisvad J.C."/>
            <person name="Nielsen K.F."/>
            <person name="Lyhne E.K."/>
            <person name="Kogle M.E."/>
            <person name="Kuo A."/>
            <person name="Riley R."/>
            <person name="Clum A."/>
            <person name="Nolan M."/>
            <person name="Lipzen A."/>
            <person name="Salamov A."/>
            <person name="Henrissat B."/>
            <person name="Wiebenga A."/>
            <person name="De Vries R.P."/>
            <person name="Grigoriev I.V."/>
            <person name="Mortensen U.H."/>
            <person name="Andersen M.R."/>
            <person name="Baker S.E."/>
        </authorList>
    </citation>
    <scope>NUCLEOTIDE SEQUENCE [LARGE SCALE GENOMIC DNA]</scope>
    <source>
        <strain evidence="3 4">CBS 115572</strain>
    </source>
</reference>
<comment type="caution">
    <text evidence="3">The sequence shown here is derived from an EMBL/GenBank/DDBJ whole genome shotgun (WGS) entry which is preliminary data.</text>
</comment>
<dbReference type="Gene3D" id="3.30.420.10">
    <property type="entry name" value="Ribonuclease H-like superfamily/Ribonuclease H"/>
    <property type="match status" value="1"/>
</dbReference>
<dbReference type="Proteomes" id="UP000246702">
    <property type="component" value="Unassembled WGS sequence"/>
</dbReference>
<evidence type="ECO:0000313" key="4">
    <source>
        <dbReference type="Proteomes" id="UP000246702"/>
    </source>
</evidence>
<dbReference type="PROSITE" id="PS50800">
    <property type="entry name" value="SAP"/>
    <property type="match status" value="1"/>
</dbReference>
<gene>
    <name evidence="3" type="ORF">BO94DRAFT_564043</name>
</gene>
<feature type="region of interest" description="Disordered" evidence="1">
    <location>
        <begin position="288"/>
        <end position="310"/>
    </location>
</feature>
<dbReference type="Pfam" id="PF09159">
    <property type="entry name" value="Ydc2-catalyt"/>
    <property type="match status" value="1"/>
</dbReference>
<dbReference type="SUPFAM" id="SSF53098">
    <property type="entry name" value="Ribonuclease H-like"/>
    <property type="match status" value="1"/>
</dbReference>
<evidence type="ECO:0000259" key="2">
    <source>
        <dbReference type="PROSITE" id="PS50800"/>
    </source>
</evidence>
<name>A0A317X5T9_9EURO</name>
<dbReference type="PANTHER" id="PTHR28072">
    <property type="entry name" value="CRUCIFORM CUTTING ENDONUCLEASE 1, MITOCHONDRIAL-RELATED"/>
    <property type="match status" value="1"/>
</dbReference>
<dbReference type="CDD" id="cd16963">
    <property type="entry name" value="CCE1"/>
    <property type="match status" value="1"/>
</dbReference>
<dbReference type="InterPro" id="IPR012337">
    <property type="entry name" value="RNaseH-like_sf"/>
</dbReference>
<dbReference type="InterPro" id="IPR039197">
    <property type="entry name" value="Mrs1/Cce1"/>
</dbReference>
<dbReference type="GO" id="GO:0070336">
    <property type="term" value="F:flap-structured DNA binding"/>
    <property type="evidence" value="ECO:0007669"/>
    <property type="project" value="TreeGrafter"/>
</dbReference>
<organism evidence="3 4">
    <name type="scientific">Aspergillus sclerotioniger CBS 115572</name>
    <dbReference type="NCBI Taxonomy" id="1450535"/>
    <lineage>
        <taxon>Eukaryota</taxon>
        <taxon>Fungi</taxon>
        <taxon>Dikarya</taxon>
        <taxon>Ascomycota</taxon>
        <taxon>Pezizomycotina</taxon>
        <taxon>Eurotiomycetes</taxon>
        <taxon>Eurotiomycetidae</taxon>
        <taxon>Eurotiales</taxon>
        <taxon>Aspergillaceae</taxon>
        <taxon>Aspergillus</taxon>
        <taxon>Aspergillus subgen. Circumdati</taxon>
    </lineage>
</organism>
<dbReference type="EMBL" id="MSFK01000006">
    <property type="protein sequence ID" value="PWY93685.1"/>
    <property type="molecule type" value="Genomic_DNA"/>
</dbReference>
<sequence>MRLTTPTLKAITPTKPTTNNTSIKASYPWLQILKATTLQHLAQKTGIKSSGPKALLIQRLEGELPRCEYLHHGSGSGSGSTRKNPKARELRILSIDMGIRNLAFACLSVPPDPASLSGGDNLGKNYEGGGGTGNQIVLEAWRRLSIPRIREEFNLPVSMSMSESLAKTGIRLIASEEEHTTTTDTGDSITSPAATKEDFSPAVYAHHAYSLITTLLDLYKPTHILIERQRFRSGGGSAVQEWTIRVGVFEGMLYAVLRTLRVAVGGEGGLVGGEVEVWGMEPGRVSRFWGEEGDQSNAGDGDGDGKKKRKSVRDVKKMKIGLVGGWLGEESGRVVVGEDGEVRKWVDAFLEKYQGKRSKKGDGKVEIGKLDDLADCLVQGVTWLEWQRMRQKVVLAEGRIE</sequence>
<dbReference type="GeneID" id="37116536"/>
<evidence type="ECO:0000256" key="1">
    <source>
        <dbReference type="SAM" id="MobiDB-lite"/>
    </source>
</evidence>
<keyword evidence="4" id="KW-1185">Reference proteome</keyword>
<dbReference type="GO" id="GO:0004520">
    <property type="term" value="F:DNA endonuclease activity"/>
    <property type="evidence" value="ECO:0007669"/>
    <property type="project" value="TreeGrafter"/>
</dbReference>
<dbReference type="GO" id="GO:0005739">
    <property type="term" value="C:mitochondrion"/>
    <property type="evidence" value="ECO:0007669"/>
    <property type="project" value="TreeGrafter"/>
</dbReference>
<dbReference type="RefSeq" id="XP_025470446.1">
    <property type="nucleotide sequence ID" value="XM_025614393.1"/>
</dbReference>
<protein>
    <submittedName>
        <fullName evidence="3">Ribonuclease H-like protein</fullName>
    </submittedName>
</protein>
<dbReference type="GO" id="GO:0000403">
    <property type="term" value="F:Y-form DNA binding"/>
    <property type="evidence" value="ECO:0007669"/>
    <property type="project" value="TreeGrafter"/>
</dbReference>
<dbReference type="STRING" id="1450535.A0A317X5T9"/>
<dbReference type="OrthoDB" id="5552842at2759"/>
<proteinExistence type="predicted"/>
<dbReference type="PANTHER" id="PTHR28072:SF1">
    <property type="entry name" value="CRUCIFORM CUTTING ENDONUCLEASE 1, MITOCHONDRIAL-RELATED"/>
    <property type="match status" value="1"/>
</dbReference>
<feature type="domain" description="SAP" evidence="2">
    <location>
        <begin position="30"/>
        <end position="64"/>
    </location>
</feature>